<comment type="caution">
    <text evidence="1">The sequence shown here is derived from an EMBL/GenBank/DDBJ whole genome shotgun (WGS) entry which is preliminary data.</text>
</comment>
<gene>
    <name evidence="1" type="ORF">ONZ43_g1538</name>
</gene>
<organism evidence="1 2">
    <name type="scientific">Nemania bipapillata</name>
    <dbReference type="NCBI Taxonomy" id="110536"/>
    <lineage>
        <taxon>Eukaryota</taxon>
        <taxon>Fungi</taxon>
        <taxon>Dikarya</taxon>
        <taxon>Ascomycota</taxon>
        <taxon>Pezizomycotina</taxon>
        <taxon>Sordariomycetes</taxon>
        <taxon>Xylariomycetidae</taxon>
        <taxon>Xylariales</taxon>
        <taxon>Xylariaceae</taxon>
        <taxon>Nemania</taxon>
    </lineage>
</organism>
<proteinExistence type="predicted"/>
<dbReference type="Proteomes" id="UP001153334">
    <property type="component" value="Unassembled WGS sequence"/>
</dbReference>
<sequence>MLLHTTCNNGRLLVPNVLVATKKYLIELGLWMRAWPVGTIKARGTRQGGILLRRCEEIHMGDSSRAQIKDPIPAPLLRARVGTIREDRLRSRTILHEILAPVSGDGSTAAHVPAAAKSLRAKWKGKREFLIEVSGGLREDNVFDYANNDIDIISTSSIHQGTPHVDFSLKINQGQAAPSNDM</sequence>
<dbReference type="EMBL" id="JAPESX010000270">
    <property type="protein sequence ID" value="KAJ8122212.1"/>
    <property type="molecule type" value="Genomic_DNA"/>
</dbReference>
<evidence type="ECO:0000313" key="1">
    <source>
        <dbReference type="EMBL" id="KAJ8122212.1"/>
    </source>
</evidence>
<evidence type="ECO:0000313" key="2">
    <source>
        <dbReference type="Proteomes" id="UP001153334"/>
    </source>
</evidence>
<name>A0ACC2J3Y5_9PEZI</name>
<protein>
    <submittedName>
        <fullName evidence="1">Uncharacterized protein</fullName>
    </submittedName>
</protein>
<reference evidence="1" key="1">
    <citation type="submission" date="2022-11" db="EMBL/GenBank/DDBJ databases">
        <title>Genome Sequence of Nemania bipapillata.</title>
        <authorList>
            <person name="Buettner E."/>
        </authorList>
    </citation>
    <scope>NUCLEOTIDE SEQUENCE</scope>
    <source>
        <strain evidence="1">CP14</strain>
    </source>
</reference>
<keyword evidence="2" id="KW-1185">Reference proteome</keyword>
<accession>A0ACC2J3Y5</accession>